<proteinExistence type="predicted"/>
<evidence type="ECO:0000313" key="7">
    <source>
        <dbReference type="EMBL" id="QGQ93907.1"/>
    </source>
</evidence>
<dbReference type="CDD" id="cd17536">
    <property type="entry name" value="REC_YesN-like"/>
    <property type="match status" value="1"/>
</dbReference>
<dbReference type="PROSITE" id="PS50110">
    <property type="entry name" value="RESPONSE_REGULATORY"/>
    <property type="match status" value="1"/>
</dbReference>
<dbReference type="Pfam" id="PF00072">
    <property type="entry name" value="Response_reg"/>
    <property type="match status" value="1"/>
</dbReference>
<keyword evidence="4" id="KW-0804">Transcription</keyword>
<organism evidence="7 8">
    <name type="scientific">Paenibacillus psychroresistens</name>
    <dbReference type="NCBI Taxonomy" id="1778678"/>
    <lineage>
        <taxon>Bacteria</taxon>
        <taxon>Bacillati</taxon>
        <taxon>Bacillota</taxon>
        <taxon>Bacilli</taxon>
        <taxon>Bacillales</taxon>
        <taxon>Paenibacillaceae</taxon>
        <taxon>Paenibacillus</taxon>
    </lineage>
</organism>
<dbReference type="GO" id="GO:0005829">
    <property type="term" value="C:cytosol"/>
    <property type="evidence" value="ECO:0007669"/>
    <property type="project" value="TreeGrafter"/>
</dbReference>
<dbReference type="PANTHER" id="PTHR48111">
    <property type="entry name" value="REGULATOR OF RPOS"/>
    <property type="match status" value="1"/>
</dbReference>
<dbReference type="Gene3D" id="3.40.50.2300">
    <property type="match status" value="1"/>
</dbReference>
<dbReference type="GO" id="GO:0032993">
    <property type="term" value="C:protein-DNA complex"/>
    <property type="evidence" value="ECO:0007669"/>
    <property type="project" value="TreeGrafter"/>
</dbReference>
<evidence type="ECO:0000313" key="8">
    <source>
        <dbReference type="Proteomes" id="UP000426246"/>
    </source>
</evidence>
<evidence type="ECO:0000256" key="3">
    <source>
        <dbReference type="ARBA" id="ARBA00023125"/>
    </source>
</evidence>
<dbReference type="GO" id="GO:0000156">
    <property type="term" value="F:phosphorelay response regulator activity"/>
    <property type="evidence" value="ECO:0007669"/>
    <property type="project" value="TreeGrafter"/>
</dbReference>
<dbReference type="RefSeq" id="WP_155698904.1">
    <property type="nucleotide sequence ID" value="NZ_CP034235.1"/>
</dbReference>
<dbReference type="EMBL" id="CP034235">
    <property type="protein sequence ID" value="QGQ93907.1"/>
    <property type="molecule type" value="Genomic_DNA"/>
</dbReference>
<keyword evidence="1 5" id="KW-0597">Phosphoprotein</keyword>
<dbReference type="GO" id="GO:0006355">
    <property type="term" value="P:regulation of DNA-templated transcription"/>
    <property type="evidence" value="ECO:0007669"/>
    <property type="project" value="TreeGrafter"/>
</dbReference>
<dbReference type="SMART" id="SM00448">
    <property type="entry name" value="REC"/>
    <property type="match status" value="1"/>
</dbReference>
<feature type="modified residue" description="4-aspartylphosphate" evidence="5">
    <location>
        <position position="54"/>
    </location>
</feature>
<dbReference type="Proteomes" id="UP000426246">
    <property type="component" value="Chromosome"/>
</dbReference>
<dbReference type="SUPFAM" id="SSF52172">
    <property type="entry name" value="CheY-like"/>
    <property type="match status" value="1"/>
</dbReference>
<keyword evidence="3" id="KW-0238">DNA-binding</keyword>
<gene>
    <name evidence="7" type="ORF">EHS13_02775</name>
</gene>
<accession>A0A6B8RD99</accession>
<dbReference type="OrthoDB" id="9809318at2"/>
<name>A0A6B8RD99_9BACL</name>
<dbReference type="InterPro" id="IPR001789">
    <property type="entry name" value="Sig_transdc_resp-reg_receiver"/>
</dbReference>
<keyword evidence="2" id="KW-0805">Transcription regulation</keyword>
<evidence type="ECO:0000259" key="6">
    <source>
        <dbReference type="PROSITE" id="PS50110"/>
    </source>
</evidence>
<evidence type="ECO:0000256" key="4">
    <source>
        <dbReference type="ARBA" id="ARBA00023163"/>
    </source>
</evidence>
<dbReference type="InterPro" id="IPR039420">
    <property type="entry name" value="WalR-like"/>
</dbReference>
<sequence length="130" mass="15065">MLRVFLVDDEVPVLDLLERLLMVNGNIEIAGKFTRPEEAIDRIQVEMVDVIFLDIKMPGMNGIAAAAYLRMVNPETEIVFLTAHNQYAIEAFELKVSDYLLKPPTLHRLNKTIERLLLKRRLRNQEERCS</sequence>
<dbReference type="GO" id="GO:0000976">
    <property type="term" value="F:transcription cis-regulatory region binding"/>
    <property type="evidence" value="ECO:0007669"/>
    <property type="project" value="TreeGrafter"/>
</dbReference>
<dbReference type="AlphaFoldDB" id="A0A6B8RD99"/>
<evidence type="ECO:0000256" key="1">
    <source>
        <dbReference type="ARBA" id="ARBA00022553"/>
    </source>
</evidence>
<dbReference type="PANTHER" id="PTHR48111:SF69">
    <property type="entry name" value="RESPONSE REGULATOR RECEIVER"/>
    <property type="match status" value="1"/>
</dbReference>
<evidence type="ECO:0000256" key="2">
    <source>
        <dbReference type="ARBA" id="ARBA00023015"/>
    </source>
</evidence>
<keyword evidence="8" id="KW-1185">Reference proteome</keyword>
<dbReference type="KEGG" id="ppsc:EHS13_02775"/>
<feature type="domain" description="Response regulatory" evidence="6">
    <location>
        <begin position="3"/>
        <end position="117"/>
    </location>
</feature>
<reference evidence="8" key="1">
    <citation type="submission" date="2018-11" db="EMBL/GenBank/DDBJ databases">
        <title>Complete genome sequence of Paenibacillus sp. ML311-T8.</title>
        <authorList>
            <person name="Nam Y.-D."/>
            <person name="Kang J."/>
            <person name="Chung W.-H."/>
            <person name="Park Y.S."/>
        </authorList>
    </citation>
    <scope>NUCLEOTIDE SEQUENCE [LARGE SCALE GENOMIC DNA]</scope>
    <source>
        <strain evidence="8">ML311-T8</strain>
    </source>
</reference>
<protein>
    <submittedName>
        <fullName evidence="7">Response regulator</fullName>
    </submittedName>
</protein>
<dbReference type="InterPro" id="IPR011006">
    <property type="entry name" value="CheY-like_superfamily"/>
</dbReference>
<evidence type="ECO:0000256" key="5">
    <source>
        <dbReference type="PROSITE-ProRule" id="PRU00169"/>
    </source>
</evidence>